<organism evidence="1 2">
    <name type="scientific">Vibrio gelatinilyticus</name>
    <dbReference type="NCBI Taxonomy" id="2893468"/>
    <lineage>
        <taxon>Bacteria</taxon>
        <taxon>Pseudomonadati</taxon>
        <taxon>Pseudomonadota</taxon>
        <taxon>Gammaproteobacteria</taxon>
        <taxon>Vibrionales</taxon>
        <taxon>Vibrionaceae</taxon>
        <taxon>Vibrio</taxon>
    </lineage>
</organism>
<evidence type="ECO:0000313" key="1">
    <source>
        <dbReference type="EMBL" id="MCJ2378728.1"/>
    </source>
</evidence>
<protein>
    <submittedName>
        <fullName evidence="1">YecH family protein</fullName>
    </submittedName>
</protein>
<comment type="caution">
    <text evidence="1">The sequence shown here is derived from an EMBL/GenBank/DDBJ whole genome shotgun (WGS) entry which is preliminary data.</text>
</comment>
<dbReference type="Pfam" id="PF10678">
    <property type="entry name" value="DUF2492"/>
    <property type="match status" value="1"/>
</dbReference>
<dbReference type="AlphaFoldDB" id="A0A9X1WGA7"/>
<dbReference type="InterPro" id="IPR019620">
    <property type="entry name" value="Metal-bd_prot_put"/>
</dbReference>
<keyword evidence="2" id="KW-1185">Reference proteome</keyword>
<evidence type="ECO:0000313" key="2">
    <source>
        <dbReference type="Proteomes" id="UP001139488"/>
    </source>
</evidence>
<dbReference type="RefSeq" id="WP_244359125.1">
    <property type="nucleotide sequence ID" value="NZ_JAJNNZ010000021.1"/>
</dbReference>
<reference evidence="1" key="1">
    <citation type="submission" date="2021-11" db="EMBL/GenBank/DDBJ databases">
        <title>Vibrio ZSDE26 sp. nov. and Vibrio ZSDZ34 sp. nov., isolated from coastal seawater in Qingdao.</title>
        <authorList>
            <person name="Zhang P."/>
        </authorList>
    </citation>
    <scope>NUCLEOTIDE SEQUENCE</scope>
    <source>
        <strain evidence="1">ZSDZ34</strain>
    </source>
</reference>
<gene>
    <name evidence="1" type="ORF">LNL84_18105</name>
</gene>
<dbReference type="EMBL" id="JAJNNZ010000021">
    <property type="protein sequence ID" value="MCJ2378728.1"/>
    <property type="molecule type" value="Genomic_DNA"/>
</dbReference>
<dbReference type="Proteomes" id="UP001139488">
    <property type="component" value="Unassembled WGS sequence"/>
</dbReference>
<proteinExistence type="predicted"/>
<sequence>MSKSVHAHKVLNLLREQALSQDELLLKIASDFGTDVSFHTCSREGFDVQSLLTFFIAKQKVTLTDGKFHLNVERVCSH</sequence>
<accession>A0A9X1WGA7</accession>
<name>A0A9X1WGA7_9VIBR</name>
<dbReference type="NCBIfam" id="TIGR03853">
    <property type="entry name" value="matur_matur"/>
    <property type="match status" value="1"/>
</dbReference>